<dbReference type="GO" id="GO:0004803">
    <property type="term" value="F:transposase activity"/>
    <property type="evidence" value="ECO:0007669"/>
    <property type="project" value="InterPro"/>
</dbReference>
<dbReference type="Proteomes" id="UP000318478">
    <property type="component" value="Unassembled WGS sequence"/>
</dbReference>
<reference evidence="1 2" key="1">
    <citation type="submission" date="2019-02" db="EMBL/GenBank/DDBJ databases">
        <title>Deep-cultivation of Planctomycetes and their phenomic and genomic characterization uncovers novel biology.</title>
        <authorList>
            <person name="Wiegand S."/>
            <person name="Jogler M."/>
            <person name="Boedeker C."/>
            <person name="Pinto D."/>
            <person name="Vollmers J."/>
            <person name="Rivas-Marin E."/>
            <person name="Kohn T."/>
            <person name="Peeters S.H."/>
            <person name="Heuer A."/>
            <person name="Rast P."/>
            <person name="Oberbeckmann S."/>
            <person name="Bunk B."/>
            <person name="Jeske O."/>
            <person name="Meyerdierks A."/>
            <person name="Storesund J.E."/>
            <person name="Kallscheuer N."/>
            <person name="Luecker S."/>
            <person name="Lage O.M."/>
            <person name="Pohl T."/>
            <person name="Merkel B.J."/>
            <person name="Hornburger P."/>
            <person name="Mueller R.-W."/>
            <person name="Bruemmer F."/>
            <person name="Labrenz M."/>
            <person name="Spormann A.M."/>
            <person name="Op Den Camp H."/>
            <person name="Overmann J."/>
            <person name="Amann R."/>
            <person name="Jetten M.S.M."/>
            <person name="Mascher T."/>
            <person name="Medema M.H."/>
            <person name="Devos D.P."/>
            <person name="Kaster A.-K."/>
            <person name="Ovreas L."/>
            <person name="Rohde M."/>
            <person name="Galperin M.Y."/>
            <person name="Jogler C."/>
        </authorList>
    </citation>
    <scope>NUCLEOTIDE SEQUENCE [LARGE SCALE GENOMIC DNA]</scope>
    <source>
        <strain evidence="1 2">Pla123a</strain>
    </source>
</reference>
<dbReference type="OrthoDB" id="274221at2"/>
<dbReference type="SUPFAM" id="SSF143422">
    <property type="entry name" value="Transposase IS200-like"/>
    <property type="match status" value="1"/>
</dbReference>
<accession>A0A5C5ZDL3</accession>
<protein>
    <recommendedName>
        <fullName evidence="3">Transposase IS200-like domain-containing protein</fullName>
    </recommendedName>
</protein>
<evidence type="ECO:0000313" key="2">
    <source>
        <dbReference type="Proteomes" id="UP000318478"/>
    </source>
</evidence>
<dbReference type="Gene3D" id="3.30.70.1290">
    <property type="entry name" value="Transposase IS200-like"/>
    <property type="match status" value="1"/>
</dbReference>
<evidence type="ECO:0008006" key="3">
    <source>
        <dbReference type="Google" id="ProtNLM"/>
    </source>
</evidence>
<gene>
    <name evidence="1" type="ORF">Pla123a_03160</name>
</gene>
<name>A0A5C5ZDL3_9BACT</name>
<evidence type="ECO:0000313" key="1">
    <source>
        <dbReference type="EMBL" id="TWT85509.1"/>
    </source>
</evidence>
<comment type="caution">
    <text evidence="1">The sequence shown here is derived from an EMBL/GenBank/DDBJ whole genome shotgun (WGS) entry which is preliminary data.</text>
</comment>
<proteinExistence type="predicted"/>
<keyword evidence="2" id="KW-1185">Reference proteome</keyword>
<dbReference type="InterPro" id="IPR036515">
    <property type="entry name" value="Transposase_17_sf"/>
</dbReference>
<organism evidence="1 2">
    <name type="scientific">Posidoniimonas polymericola</name>
    <dbReference type="NCBI Taxonomy" id="2528002"/>
    <lineage>
        <taxon>Bacteria</taxon>
        <taxon>Pseudomonadati</taxon>
        <taxon>Planctomycetota</taxon>
        <taxon>Planctomycetia</taxon>
        <taxon>Pirellulales</taxon>
        <taxon>Lacipirellulaceae</taxon>
        <taxon>Posidoniimonas</taxon>
    </lineage>
</organism>
<dbReference type="EMBL" id="SJPO01000001">
    <property type="protein sequence ID" value="TWT85509.1"/>
    <property type="molecule type" value="Genomic_DNA"/>
</dbReference>
<dbReference type="GO" id="GO:0006313">
    <property type="term" value="P:DNA transposition"/>
    <property type="evidence" value="ECO:0007669"/>
    <property type="project" value="InterPro"/>
</dbReference>
<dbReference type="GO" id="GO:0003677">
    <property type="term" value="F:DNA binding"/>
    <property type="evidence" value="ECO:0007669"/>
    <property type="project" value="InterPro"/>
</dbReference>
<dbReference type="AlphaFoldDB" id="A0A5C5ZDL3"/>
<sequence length="165" mass="19363">MPDYLFTMHAYQSWMPDRPQGYVRRGDGLLEPDSGRAFAYRQSATESPILFGPAEYPVMAWITHDCCQNRGWQLRAIAIIPSHTHLVVSWRDVTECGKVFAKIKNLVSLELNRSGDRRREHWFSRSGSKQQVKDREHYERLLCRYLPKHNGYFWREGMPPPQKPA</sequence>